<feature type="compositionally biased region" description="Basic and acidic residues" evidence="6">
    <location>
        <begin position="470"/>
        <end position="482"/>
    </location>
</feature>
<dbReference type="AlphaFoldDB" id="A0AAQ3QKU4"/>
<dbReference type="PANTHER" id="PTHR12802">
    <property type="entry name" value="SWI/SNF COMPLEX-RELATED"/>
    <property type="match status" value="1"/>
</dbReference>
<feature type="region of interest" description="Disordered" evidence="6">
    <location>
        <begin position="468"/>
        <end position="572"/>
    </location>
</feature>
<evidence type="ECO:0000256" key="3">
    <source>
        <dbReference type="ARBA" id="ARBA00023125"/>
    </source>
</evidence>
<evidence type="ECO:0000256" key="6">
    <source>
        <dbReference type="SAM" id="MobiDB-lite"/>
    </source>
</evidence>
<keyword evidence="3" id="KW-0238">DNA-binding</keyword>
<evidence type="ECO:0008006" key="12">
    <source>
        <dbReference type="Google" id="ProtNLM"/>
    </source>
</evidence>
<comment type="subcellular location">
    <subcellularLocation>
        <location evidence="1">Nucleus</location>
    </subcellularLocation>
</comment>
<dbReference type="GO" id="GO:0010468">
    <property type="term" value="P:regulation of gene expression"/>
    <property type="evidence" value="ECO:0007669"/>
    <property type="project" value="UniProtKB-ARBA"/>
</dbReference>
<reference evidence="10 11" key="1">
    <citation type="submission" date="2023-10" db="EMBL/GenBank/DDBJ databases">
        <title>Chromosome-scale genome assembly provides insights into flower coloration mechanisms of Canna indica.</title>
        <authorList>
            <person name="Li C."/>
        </authorList>
    </citation>
    <scope>NUCLEOTIDE SEQUENCE [LARGE SCALE GENOMIC DNA]</scope>
    <source>
        <tissue evidence="10">Flower</tissue>
    </source>
</reference>
<sequence>MEGNSSGEELLAAKTRKPYTITKQRERWTEEEHNRFLEALKLYGRAWQRIEEHIGTKTAVQIRSHAQKFFTKLEKEALEKGIPPGQAHDIDIPPPRPKRKPNSPYPRKSSTGSLAPKEGPNGKPLKSITLLGKKEVMDDDIGASHEKCTATKKFKTKEISEDPSHSEVVNVLQDDLSVSISSVKNCSSNHRGTYVEFLPTKEKMTDNVAISVSSAHHEVNQEQDKSGKHETGLQHNYAKPHINLSLENELSTSKLQDSASKDTKKDVQSNSKKPVVNMMGANGVKSRQTECSDGQNPIAVSGQFGSDTNANVSMDPVASTIPVQNVSTDGSMYHPIPVFSPFAHLYTNQDAYRSFVSISSTFSSLIISTLLQNPASHAAARLAASFWPSAELDTSLKPTPGFFAEENSERHTNTTPSLEAIAAVTVAAATAWWAARGLIPCCPPAGVACAPPNTTTVPSVDVAQLQEHGGTTEKPLKEDQKVGQENQSDYLKPPCYSSKSLSLSLSSFDSDDRRRSENSNETKAARSNKYSPLEASEFHDSDMARNKKKQDRSSCGSNTPSGSDVEQENMEKHDKVNDETNEAYFNISLACDTNHRRLRSSGCMNESWKEVSEEGRLAFQELFKREVLPQSFSRSVSEEASTITKEGEASKLAVDLNWNVCSATNPTHLQGDAPEETCARSNSSILHGRFEVRGSGFKPYKRCSIEAKENRTAKTEETVNKRIRLQQEDAKSLC</sequence>
<feature type="region of interest" description="Disordered" evidence="6">
    <location>
        <begin position="79"/>
        <end position="128"/>
    </location>
</feature>
<evidence type="ECO:0000256" key="1">
    <source>
        <dbReference type="ARBA" id="ARBA00004123"/>
    </source>
</evidence>
<evidence type="ECO:0000256" key="5">
    <source>
        <dbReference type="ARBA" id="ARBA00023242"/>
    </source>
</evidence>
<dbReference type="InterPro" id="IPR006447">
    <property type="entry name" value="Myb_dom_plants"/>
</dbReference>
<organism evidence="10 11">
    <name type="scientific">Canna indica</name>
    <name type="common">Indian-shot</name>
    <dbReference type="NCBI Taxonomy" id="4628"/>
    <lineage>
        <taxon>Eukaryota</taxon>
        <taxon>Viridiplantae</taxon>
        <taxon>Streptophyta</taxon>
        <taxon>Embryophyta</taxon>
        <taxon>Tracheophyta</taxon>
        <taxon>Spermatophyta</taxon>
        <taxon>Magnoliopsida</taxon>
        <taxon>Liliopsida</taxon>
        <taxon>Zingiberales</taxon>
        <taxon>Cannaceae</taxon>
        <taxon>Canna</taxon>
    </lineage>
</organism>
<dbReference type="Pfam" id="PF00249">
    <property type="entry name" value="Myb_DNA-binding"/>
    <property type="match status" value="1"/>
</dbReference>
<feature type="domain" description="Myb-like" evidence="7">
    <location>
        <begin position="20"/>
        <end position="70"/>
    </location>
</feature>
<dbReference type="EMBL" id="CP136896">
    <property type="protein sequence ID" value="WOL13243.1"/>
    <property type="molecule type" value="Genomic_DNA"/>
</dbReference>
<dbReference type="CDD" id="cd00167">
    <property type="entry name" value="SANT"/>
    <property type="match status" value="1"/>
</dbReference>
<evidence type="ECO:0000256" key="4">
    <source>
        <dbReference type="ARBA" id="ARBA00023163"/>
    </source>
</evidence>
<dbReference type="SUPFAM" id="SSF46689">
    <property type="entry name" value="Homeodomain-like"/>
    <property type="match status" value="1"/>
</dbReference>
<evidence type="ECO:0000259" key="8">
    <source>
        <dbReference type="PROSITE" id="PS51293"/>
    </source>
</evidence>
<keyword evidence="5" id="KW-0539">Nucleus</keyword>
<evidence type="ECO:0000313" key="10">
    <source>
        <dbReference type="EMBL" id="WOL13243.1"/>
    </source>
</evidence>
<feature type="compositionally biased region" description="Polar residues" evidence="6">
    <location>
        <begin position="553"/>
        <end position="564"/>
    </location>
</feature>
<accession>A0AAQ3QKU4</accession>
<dbReference type="Gene3D" id="1.10.10.60">
    <property type="entry name" value="Homeodomain-like"/>
    <property type="match status" value="1"/>
</dbReference>
<feature type="region of interest" description="Disordered" evidence="6">
    <location>
        <begin position="251"/>
        <end position="272"/>
    </location>
</feature>
<dbReference type="PROSITE" id="PS51293">
    <property type="entry name" value="SANT"/>
    <property type="match status" value="1"/>
</dbReference>
<feature type="domain" description="SANT" evidence="8">
    <location>
        <begin position="23"/>
        <end position="74"/>
    </location>
</feature>
<dbReference type="PROSITE" id="PS51294">
    <property type="entry name" value="HTH_MYB"/>
    <property type="match status" value="1"/>
</dbReference>
<evidence type="ECO:0000256" key="2">
    <source>
        <dbReference type="ARBA" id="ARBA00023015"/>
    </source>
</evidence>
<evidence type="ECO:0000259" key="7">
    <source>
        <dbReference type="PROSITE" id="PS50090"/>
    </source>
</evidence>
<keyword evidence="4" id="KW-0804">Transcription</keyword>
<feature type="compositionally biased region" description="Basic and acidic residues" evidence="6">
    <location>
        <begin position="536"/>
        <end position="545"/>
    </location>
</feature>
<dbReference type="NCBIfam" id="TIGR01557">
    <property type="entry name" value="myb_SHAQKYF"/>
    <property type="match status" value="1"/>
</dbReference>
<evidence type="ECO:0000313" key="11">
    <source>
        <dbReference type="Proteomes" id="UP001327560"/>
    </source>
</evidence>
<dbReference type="GO" id="GO:0003677">
    <property type="term" value="F:DNA binding"/>
    <property type="evidence" value="ECO:0007669"/>
    <property type="project" value="UniProtKB-KW"/>
</dbReference>
<feature type="compositionally biased region" description="Basic and acidic residues" evidence="6">
    <location>
        <begin position="510"/>
        <end position="524"/>
    </location>
</feature>
<dbReference type="Proteomes" id="UP001327560">
    <property type="component" value="Chromosome 7"/>
</dbReference>
<proteinExistence type="predicted"/>
<feature type="domain" description="HTH myb-type" evidence="9">
    <location>
        <begin position="20"/>
        <end position="74"/>
    </location>
</feature>
<dbReference type="InterPro" id="IPR001005">
    <property type="entry name" value="SANT/Myb"/>
</dbReference>
<name>A0AAQ3QKU4_9LILI</name>
<dbReference type="InterPro" id="IPR017884">
    <property type="entry name" value="SANT_dom"/>
</dbReference>
<protein>
    <recommendedName>
        <fullName evidence="12">LHY</fullName>
    </recommendedName>
</protein>
<keyword evidence="11" id="KW-1185">Reference proteome</keyword>
<dbReference type="InterPro" id="IPR017930">
    <property type="entry name" value="Myb_dom"/>
</dbReference>
<dbReference type="InterPro" id="IPR009057">
    <property type="entry name" value="Homeodomain-like_sf"/>
</dbReference>
<dbReference type="FunFam" id="1.10.10.60:FF:000023">
    <property type="entry name" value="protein REVEILLE 6 isoform X1"/>
    <property type="match status" value="1"/>
</dbReference>
<gene>
    <name evidence="10" type="ORF">Cni_G22012</name>
</gene>
<feature type="compositionally biased region" description="Low complexity" evidence="6">
    <location>
        <begin position="497"/>
        <end position="508"/>
    </location>
</feature>
<dbReference type="GO" id="GO:0005634">
    <property type="term" value="C:nucleus"/>
    <property type="evidence" value="ECO:0007669"/>
    <property type="project" value="UniProtKB-SubCell"/>
</dbReference>
<dbReference type="PANTHER" id="PTHR12802:SF177">
    <property type="entry name" value="PROTEIN CCA1"/>
    <property type="match status" value="1"/>
</dbReference>
<dbReference type="SMART" id="SM00717">
    <property type="entry name" value="SANT"/>
    <property type="match status" value="1"/>
</dbReference>
<evidence type="ECO:0000259" key="9">
    <source>
        <dbReference type="PROSITE" id="PS51294"/>
    </source>
</evidence>
<dbReference type="PROSITE" id="PS50090">
    <property type="entry name" value="MYB_LIKE"/>
    <property type="match status" value="1"/>
</dbReference>
<keyword evidence="2" id="KW-0805">Transcription regulation</keyword>